<name>A0A2N5X156_9GAMM</name>
<sequence>MRISTGANASCATITDYWHALPDVRSACLPLLLVILLAACGTETPGAGDDNNRPNILLILADDLGNNDLGIFGDGSATTPNIDRLARQGVRFTRHYAHATCRPSRVELLTGMAASRIGVPPHLRGIGPEVATLPEILSEAGYATLHLGKWHLGQDQPSAFPDRQGFTEWFGFLHALETGNGVAGPARSSYYNPWLQGSSLAPRQISGHLTDILTDAAVTRIKQLSAATAPWFINLWYFAPHTPVQPPARFAAKFPETAEGRYLALVAQLDDSVGRLLQALDEAGELADTLVVFASDNGGVNKDRNSNKPYFGKKNTFYEGGLRTPLILSRPGTLAPREVRAPVFIRDLMPSLLAHAGLPVPTGLDGKELTPLLLGGDVQGRETVFWDMASFDWSQRGVLDLAGEYLVYQNKMQRHGEAGAYFAPPQVASAKALDPIEAEYASWAESVRRVALTATERGGQRHYTGNSYRRTPGYGAWTLQLPVLVGAAPPVLAQQEGHFSLRIAGRDLELVLPGTRAEFALPGDGCQLLTISTYYQWSVRRPRRSTGHLAVRLGERVLHSASFPLNKTQLVDNYPAFKLDSPAGEPVISNAFLSADITGHYQRALGSAANCGQ</sequence>
<dbReference type="Proteomes" id="UP000235005">
    <property type="component" value="Unassembled WGS sequence"/>
</dbReference>
<dbReference type="RefSeq" id="WP_101518365.1">
    <property type="nucleotide sequence ID" value="NZ_PKUS01000018.1"/>
</dbReference>
<dbReference type="Gene3D" id="3.40.720.10">
    <property type="entry name" value="Alkaline Phosphatase, subunit A"/>
    <property type="match status" value="1"/>
</dbReference>
<dbReference type="PANTHER" id="PTHR42693:SF33">
    <property type="entry name" value="ARYLSULFATASE"/>
    <property type="match status" value="1"/>
</dbReference>
<reference evidence="3 4" key="1">
    <citation type="submission" date="2018-01" db="EMBL/GenBank/DDBJ databases">
        <title>The draft genome sequence of Halioglobus lutimaris HF004.</title>
        <authorList>
            <person name="Du Z.-J."/>
            <person name="Shi M.-J."/>
        </authorList>
    </citation>
    <scope>NUCLEOTIDE SEQUENCE [LARGE SCALE GENOMIC DNA]</scope>
    <source>
        <strain evidence="3 4">HF004</strain>
    </source>
</reference>
<evidence type="ECO:0000313" key="4">
    <source>
        <dbReference type="Proteomes" id="UP000235005"/>
    </source>
</evidence>
<evidence type="ECO:0000256" key="1">
    <source>
        <dbReference type="ARBA" id="ARBA00008779"/>
    </source>
</evidence>
<keyword evidence="4" id="KW-1185">Reference proteome</keyword>
<dbReference type="PANTHER" id="PTHR42693">
    <property type="entry name" value="ARYLSULFATASE FAMILY MEMBER"/>
    <property type="match status" value="1"/>
</dbReference>
<dbReference type="InterPro" id="IPR017850">
    <property type="entry name" value="Alkaline_phosphatase_core_sf"/>
</dbReference>
<protein>
    <recommendedName>
        <fullName evidence="2">Sulfatase N-terminal domain-containing protein</fullName>
    </recommendedName>
</protein>
<dbReference type="GO" id="GO:0004065">
    <property type="term" value="F:arylsulfatase activity"/>
    <property type="evidence" value="ECO:0007669"/>
    <property type="project" value="TreeGrafter"/>
</dbReference>
<dbReference type="AlphaFoldDB" id="A0A2N5X156"/>
<dbReference type="OrthoDB" id="9803751at2"/>
<dbReference type="InterPro" id="IPR050738">
    <property type="entry name" value="Sulfatase"/>
</dbReference>
<dbReference type="SUPFAM" id="SSF53649">
    <property type="entry name" value="Alkaline phosphatase-like"/>
    <property type="match status" value="1"/>
</dbReference>
<evidence type="ECO:0000259" key="2">
    <source>
        <dbReference type="Pfam" id="PF00884"/>
    </source>
</evidence>
<comment type="similarity">
    <text evidence="1">Belongs to the sulfatase family.</text>
</comment>
<feature type="domain" description="Sulfatase N-terminal" evidence="2">
    <location>
        <begin position="54"/>
        <end position="357"/>
    </location>
</feature>
<accession>A0A2N5X156</accession>
<dbReference type="EMBL" id="PKUS01000018">
    <property type="protein sequence ID" value="PLW68219.1"/>
    <property type="molecule type" value="Genomic_DNA"/>
</dbReference>
<organism evidence="3 4">
    <name type="scientific">Pseudohalioglobus lutimaris</name>
    <dbReference type="NCBI Taxonomy" id="1737061"/>
    <lineage>
        <taxon>Bacteria</taxon>
        <taxon>Pseudomonadati</taxon>
        <taxon>Pseudomonadota</taxon>
        <taxon>Gammaproteobacteria</taxon>
        <taxon>Cellvibrionales</taxon>
        <taxon>Halieaceae</taxon>
        <taxon>Pseudohalioglobus</taxon>
    </lineage>
</organism>
<dbReference type="InterPro" id="IPR000917">
    <property type="entry name" value="Sulfatase_N"/>
</dbReference>
<comment type="caution">
    <text evidence="3">The sequence shown here is derived from an EMBL/GenBank/DDBJ whole genome shotgun (WGS) entry which is preliminary data.</text>
</comment>
<gene>
    <name evidence="3" type="ORF">C0039_13620</name>
</gene>
<evidence type="ECO:0000313" key="3">
    <source>
        <dbReference type="EMBL" id="PLW68219.1"/>
    </source>
</evidence>
<proteinExistence type="inferred from homology"/>
<dbReference type="Pfam" id="PF00884">
    <property type="entry name" value="Sulfatase"/>
    <property type="match status" value="1"/>
</dbReference>